<keyword evidence="1" id="KW-0472">Membrane</keyword>
<feature type="transmembrane region" description="Helical" evidence="1">
    <location>
        <begin position="229"/>
        <end position="253"/>
    </location>
</feature>
<reference evidence="2" key="1">
    <citation type="submission" date="2022-12" db="EMBL/GenBank/DDBJ databases">
        <authorList>
            <person name="Petersen C."/>
        </authorList>
    </citation>
    <scope>NUCLEOTIDE SEQUENCE</scope>
    <source>
        <strain evidence="2">IBT 3081</strain>
    </source>
</reference>
<feature type="non-terminal residue" evidence="2">
    <location>
        <position position="1"/>
    </location>
</feature>
<evidence type="ECO:0000313" key="2">
    <source>
        <dbReference type="EMBL" id="KAJ5372792.1"/>
    </source>
</evidence>
<dbReference type="EMBL" id="JAPZBT010000002">
    <property type="protein sequence ID" value="KAJ5372792.1"/>
    <property type="molecule type" value="Genomic_DNA"/>
</dbReference>
<proteinExistence type="predicted"/>
<reference evidence="2" key="2">
    <citation type="journal article" date="2023" name="IMA Fungus">
        <title>Comparative genomic study of the Penicillium genus elucidates a diverse pangenome and 15 lateral gene transfer events.</title>
        <authorList>
            <person name="Petersen C."/>
            <person name="Sorensen T."/>
            <person name="Nielsen M.R."/>
            <person name="Sondergaard T.E."/>
            <person name="Sorensen J.L."/>
            <person name="Fitzpatrick D.A."/>
            <person name="Frisvad J.C."/>
            <person name="Nielsen K.L."/>
        </authorList>
    </citation>
    <scope>NUCLEOTIDE SEQUENCE</scope>
    <source>
        <strain evidence="2">IBT 3081</strain>
    </source>
</reference>
<dbReference type="GO" id="GO:0016020">
    <property type="term" value="C:membrane"/>
    <property type="evidence" value="ECO:0007669"/>
    <property type="project" value="TreeGrafter"/>
</dbReference>
<dbReference type="RefSeq" id="XP_056578778.1">
    <property type="nucleotide sequence ID" value="XM_056722528.1"/>
</dbReference>
<feature type="transmembrane region" description="Helical" evidence="1">
    <location>
        <begin position="125"/>
        <end position="145"/>
    </location>
</feature>
<keyword evidence="1" id="KW-1133">Transmembrane helix</keyword>
<evidence type="ECO:0000313" key="3">
    <source>
        <dbReference type="Proteomes" id="UP001147752"/>
    </source>
</evidence>
<dbReference type="PANTHER" id="PTHR12242:SF1">
    <property type="entry name" value="MYND-TYPE DOMAIN-CONTAINING PROTEIN"/>
    <property type="match status" value="1"/>
</dbReference>
<comment type="caution">
    <text evidence="2">The sequence shown here is derived from an EMBL/GenBank/DDBJ whole genome shotgun (WGS) entry which is preliminary data.</text>
</comment>
<gene>
    <name evidence="2" type="ORF">N7517_004798</name>
</gene>
<keyword evidence="1" id="KW-0812">Transmembrane</keyword>
<feature type="transmembrane region" description="Helical" evidence="1">
    <location>
        <begin position="188"/>
        <end position="206"/>
    </location>
</feature>
<evidence type="ECO:0000256" key="1">
    <source>
        <dbReference type="SAM" id="Phobius"/>
    </source>
</evidence>
<dbReference type="GeneID" id="81461711"/>
<keyword evidence="3" id="KW-1185">Reference proteome</keyword>
<feature type="transmembrane region" description="Helical" evidence="1">
    <location>
        <begin position="84"/>
        <end position="104"/>
    </location>
</feature>
<dbReference type="PANTHER" id="PTHR12242">
    <property type="entry name" value="OS02G0130600 PROTEIN-RELATED"/>
    <property type="match status" value="1"/>
</dbReference>
<protein>
    <recommendedName>
        <fullName evidence="4">FAR-17a/AIG1-like protein</fullName>
    </recommendedName>
</protein>
<sequence>TSESQGTKQHVSTLSLTTLFRVYQTTDDKHHFETSWILPPVILASLRGLISLYIFTSIFIFWGWYGTHDNLSSIGRSFSYFTWLSYWGIGFYMLFAAIHTACYARTGRSALFDRWPRAFRVLHSLLYVTVTTYPFLVKAVFWAVIFTPPWPTKTFNGWQNVSQHGLNSVYVLLEIILPATAPHPFIAIPFLLFILLLYHCIAYITHETEGWYRYSFLDAGSHGQKSKLVVAYCFGILAAVLVFFVISCALVQLRCRLTHGRNMRARRDPLRAHDAFIGFVGRDEQSNEMKTVSGLEAAMGRFSSSGGNCLVR</sequence>
<dbReference type="AlphaFoldDB" id="A0A9W9V8L3"/>
<organism evidence="2 3">
    <name type="scientific">Penicillium concentricum</name>
    <dbReference type="NCBI Taxonomy" id="293559"/>
    <lineage>
        <taxon>Eukaryota</taxon>
        <taxon>Fungi</taxon>
        <taxon>Dikarya</taxon>
        <taxon>Ascomycota</taxon>
        <taxon>Pezizomycotina</taxon>
        <taxon>Eurotiomycetes</taxon>
        <taxon>Eurotiomycetidae</taxon>
        <taxon>Eurotiales</taxon>
        <taxon>Aspergillaceae</taxon>
        <taxon>Penicillium</taxon>
    </lineage>
</organism>
<feature type="transmembrane region" description="Helical" evidence="1">
    <location>
        <begin position="41"/>
        <end position="64"/>
    </location>
</feature>
<dbReference type="Proteomes" id="UP001147752">
    <property type="component" value="Unassembled WGS sequence"/>
</dbReference>
<name>A0A9W9V8L3_9EURO</name>
<dbReference type="OrthoDB" id="419711at2759"/>
<evidence type="ECO:0008006" key="4">
    <source>
        <dbReference type="Google" id="ProtNLM"/>
    </source>
</evidence>
<accession>A0A9W9V8L3</accession>